<reference evidence="2" key="1">
    <citation type="journal article" date="2019" name="Int. J. Syst. Evol. Microbiol.">
        <title>The Global Catalogue of Microorganisms (GCM) 10K type strain sequencing project: providing services to taxonomists for standard genome sequencing and annotation.</title>
        <authorList>
            <consortium name="The Broad Institute Genomics Platform"/>
            <consortium name="The Broad Institute Genome Sequencing Center for Infectious Disease"/>
            <person name="Wu L."/>
            <person name="Ma J."/>
        </authorList>
    </citation>
    <scope>NUCLEOTIDE SEQUENCE [LARGE SCALE GENOMIC DNA]</scope>
    <source>
        <strain evidence="2">TBRC 4489</strain>
    </source>
</reference>
<keyword evidence="2" id="KW-1185">Reference proteome</keyword>
<dbReference type="EMBL" id="JBHSBM010000017">
    <property type="protein sequence ID" value="MFC4059869.1"/>
    <property type="molecule type" value="Genomic_DNA"/>
</dbReference>
<gene>
    <name evidence="1" type="ORF">ACFOWE_16300</name>
</gene>
<dbReference type="Proteomes" id="UP001595850">
    <property type="component" value="Unassembled WGS sequence"/>
</dbReference>
<dbReference type="NCBIfam" id="NF042934">
    <property type="entry name" value="cis_reg_atten"/>
    <property type="match status" value="1"/>
</dbReference>
<dbReference type="RefSeq" id="WP_377289161.1">
    <property type="nucleotide sequence ID" value="NZ_JBHSBM010000017.1"/>
</dbReference>
<dbReference type="InterPro" id="IPR049979">
    <property type="entry name" value="Cys_resp_CS_actino"/>
</dbReference>
<accession>A0ABV8I7B4</accession>
<comment type="caution">
    <text evidence="1">The sequence shown here is derived from an EMBL/GenBank/DDBJ whole genome shotgun (WGS) entry which is preliminary data.</text>
</comment>
<evidence type="ECO:0000313" key="1">
    <source>
        <dbReference type="EMBL" id="MFC4059869.1"/>
    </source>
</evidence>
<proteinExistence type="predicted"/>
<evidence type="ECO:0000313" key="2">
    <source>
        <dbReference type="Proteomes" id="UP001595850"/>
    </source>
</evidence>
<name>A0ABV8I7B4_9ACTN</name>
<organism evidence="1 2">
    <name type="scientific">Planomonospora corallina</name>
    <dbReference type="NCBI Taxonomy" id="1806052"/>
    <lineage>
        <taxon>Bacteria</taxon>
        <taxon>Bacillati</taxon>
        <taxon>Actinomycetota</taxon>
        <taxon>Actinomycetes</taxon>
        <taxon>Streptosporangiales</taxon>
        <taxon>Streptosporangiaceae</taxon>
        <taxon>Planomonospora</taxon>
    </lineage>
</organism>
<protein>
    <submittedName>
        <fullName evidence="1">Leader peptide</fullName>
    </submittedName>
</protein>
<sequence>MSPATGVFPFPVRFSVVPVRLVERLHVDLCRLNGALCR</sequence>